<sequence>MRTKEEKQPIYDIIATVSQYGFTQTQILKTLKEKYPFVKHYYIQKAKRYGRIRNDLNLIDIFHGSFSKLTKTYFVRLYLQQGKSKVWIRDNLGEDYYDIIWSIRQTEKRRKRLELENQIINQFKGLITKKVNLDMIIDTLKEKGHISGLYYLRQYVQTRVVKFHLKRYGLTIEDVLGKDKTELKSIIVKNYCTQNIGIIDYEGFLKALYSQEPLSKLDRFIGQNTTGILRDRLKSKTRGLTRVVIDSMVVNSSFEEFKLKFEDYLYRRINNAFFKGNKKERKSRIQKDICSIEEFMKLAVKHGYAYARRRFCNEKRHELLSFITKNFGSIENFKALLKQNKISLPISIC</sequence>
<gene>
    <name evidence="1" type="ORF">GWK41_09925</name>
</gene>
<dbReference type="RefSeq" id="WP_200674996.1">
    <property type="nucleotide sequence ID" value="NZ_JAACYA010000002.1"/>
</dbReference>
<accession>A0ABS1GKP8</accession>
<reference evidence="1 2" key="1">
    <citation type="journal article" date="2021" name="Syst. Appl. Microbiol.">
        <title>Persephonella atlantica sp. nov.: How to adapt to physico-chemical gradients in high temperature hydrothermal habitats.</title>
        <authorList>
            <person name="Francois D.X."/>
            <person name="Godfroy A."/>
            <person name="Mathien C."/>
            <person name="Aube J."/>
            <person name="Cathalot C."/>
            <person name="Lesongeur F."/>
            <person name="L'Haridon S."/>
            <person name="Philippon X."/>
            <person name="Roussel E.G."/>
        </authorList>
    </citation>
    <scope>NUCLEOTIDE SEQUENCE [LARGE SCALE GENOMIC DNA]</scope>
    <source>
        <strain evidence="1 2">MO1340</strain>
    </source>
</reference>
<organism evidence="1 2">
    <name type="scientific">Persephonella atlantica</name>
    <dbReference type="NCBI Taxonomy" id="2699429"/>
    <lineage>
        <taxon>Bacteria</taxon>
        <taxon>Pseudomonadati</taxon>
        <taxon>Aquificota</taxon>
        <taxon>Aquificia</taxon>
        <taxon>Aquificales</taxon>
        <taxon>Hydrogenothermaceae</taxon>
        <taxon>Persephonella</taxon>
    </lineage>
</organism>
<keyword evidence="2" id="KW-1185">Reference proteome</keyword>
<dbReference type="Proteomes" id="UP000772812">
    <property type="component" value="Unassembled WGS sequence"/>
</dbReference>
<name>A0ABS1GKP8_9AQUI</name>
<evidence type="ECO:0000313" key="2">
    <source>
        <dbReference type="Proteomes" id="UP000772812"/>
    </source>
</evidence>
<proteinExistence type="predicted"/>
<dbReference type="EMBL" id="JAACYA010000002">
    <property type="protein sequence ID" value="MBK3333381.1"/>
    <property type="molecule type" value="Genomic_DNA"/>
</dbReference>
<protein>
    <submittedName>
        <fullName evidence="1">Uncharacterized protein</fullName>
    </submittedName>
</protein>
<comment type="caution">
    <text evidence="1">The sequence shown here is derived from an EMBL/GenBank/DDBJ whole genome shotgun (WGS) entry which is preliminary data.</text>
</comment>
<evidence type="ECO:0000313" key="1">
    <source>
        <dbReference type="EMBL" id="MBK3333381.1"/>
    </source>
</evidence>